<name>A0A2R9SXX8_9BACL</name>
<keyword evidence="1" id="KW-0560">Oxidoreductase</keyword>
<keyword evidence="1" id="KW-0223">Dioxygenase</keyword>
<dbReference type="AlphaFoldDB" id="A0A2R9SXX8"/>
<organism evidence="1 2">
    <name type="scientific">Paenibacillus vortex V453</name>
    <dbReference type="NCBI Taxonomy" id="715225"/>
    <lineage>
        <taxon>Bacteria</taxon>
        <taxon>Bacillati</taxon>
        <taxon>Bacillota</taxon>
        <taxon>Bacilli</taxon>
        <taxon>Bacillales</taxon>
        <taxon>Paenibacillaceae</taxon>
        <taxon>Paenibacillus</taxon>
    </lineage>
</organism>
<dbReference type="Pfam" id="PF13669">
    <property type="entry name" value="Glyoxalase_4"/>
    <property type="match status" value="1"/>
</dbReference>
<dbReference type="SUPFAM" id="SSF54593">
    <property type="entry name" value="Glyoxalase/Bleomycin resistance protein/Dihydroxybiphenyl dioxygenase"/>
    <property type="match status" value="1"/>
</dbReference>
<gene>
    <name evidence="1" type="ORF">PVOR_07835</name>
</gene>
<reference evidence="1 2" key="1">
    <citation type="journal article" date="2010" name="BMC Genomics">
        <title>Genome sequence of the pattern forming Paenibacillus vortex bacterium reveals potential for thriving in complex environments.</title>
        <authorList>
            <person name="Sirota-Madi A."/>
            <person name="Olender T."/>
            <person name="Helman Y."/>
            <person name="Ingham C."/>
            <person name="Brainis I."/>
            <person name="Roth D."/>
            <person name="Hagi E."/>
            <person name="Brodsky L."/>
            <person name="Leshkowitz D."/>
            <person name="Galatenko V."/>
            <person name="Nikolaev V."/>
            <person name="Mugasimangalam R.C."/>
            <person name="Bransburg-Zabary S."/>
            <person name="Gutnick D.L."/>
            <person name="Lancet D."/>
            <person name="Ben-Jacob E."/>
        </authorList>
    </citation>
    <scope>NUCLEOTIDE SEQUENCE [LARGE SCALE GENOMIC DNA]</scope>
    <source>
        <strain evidence="1 2">V453</strain>
    </source>
</reference>
<dbReference type="Proteomes" id="UP000003094">
    <property type="component" value="Unassembled WGS sequence"/>
</dbReference>
<dbReference type="Gene3D" id="3.10.180.10">
    <property type="entry name" value="2,3-Dihydroxybiphenyl 1,2-Dioxygenase, domain 1"/>
    <property type="match status" value="1"/>
</dbReference>
<evidence type="ECO:0000313" key="1">
    <source>
        <dbReference type="EMBL" id="EFU42187.1"/>
    </source>
</evidence>
<dbReference type="RefSeq" id="WP_006208447.1">
    <property type="nucleotide sequence ID" value="NZ_ADHJ01000014.1"/>
</dbReference>
<dbReference type="KEGG" id="pvo:PVOR_07835"/>
<keyword evidence="2" id="KW-1185">Reference proteome</keyword>
<comment type="caution">
    <text evidence="1">The sequence shown here is derived from an EMBL/GenBank/DDBJ whole genome shotgun (WGS) entry which is preliminary data.</text>
</comment>
<proteinExistence type="predicted"/>
<evidence type="ECO:0000313" key="2">
    <source>
        <dbReference type="Proteomes" id="UP000003094"/>
    </source>
</evidence>
<protein>
    <submittedName>
        <fullName evidence="1">Glyoxalase/bleomycin resistance protein/dioxygenase</fullName>
    </submittedName>
</protein>
<dbReference type="EMBL" id="ADHJ01000014">
    <property type="protein sequence ID" value="EFU42187.1"/>
    <property type="molecule type" value="Genomic_DNA"/>
</dbReference>
<sequence>MNHMENNHLLKMGIVVHDIEAAARHYCELFGMEMPPISIPDPYAAPEPTEDSYTWQRGELRPTRTKMCVLKMGPMVLELLEPYDEPSPWNEYKQSRGQGVHFVMFTVNGFNQHIDFLEGKGYPLNHKGEYGARTVTAILTPKINLALRLDCRSSVRSRIREVCTTGTRRMIPFAEKE</sequence>
<accession>A0A2R9SXX8</accession>
<dbReference type="InterPro" id="IPR029068">
    <property type="entry name" value="Glyas_Bleomycin-R_OHBP_Dase"/>
</dbReference>
<dbReference type="GO" id="GO:0051213">
    <property type="term" value="F:dioxygenase activity"/>
    <property type="evidence" value="ECO:0007669"/>
    <property type="project" value="UniProtKB-KW"/>
</dbReference>